<name>A0ABX3IFY7_9BACT</name>
<proteinExistence type="predicted"/>
<organism evidence="1 2">
    <name type="scientific">Thermosipho affectus</name>
    <dbReference type="NCBI Taxonomy" id="660294"/>
    <lineage>
        <taxon>Bacteria</taxon>
        <taxon>Thermotogati</taxon>
        <taxon>Thermotogota</taxon>
        <taxon>Thermotogae</taxon>
        <taxon>Thermotogales</taxon>
        <taxon>Fervidobacteriaceae</taxon>
        <taxon>Thermosipho</taxon>
    </lineage>
</organism>
<dbReference type="EMBL" id="LBFC01000022">
    <property type="protein sequence ID" value="ONN26733.1"/>
    <property type="molecule type" value="Genomic_DNA"/>
</dbReference>
<gene>
    <name evidence="1" type="ORF">XJ44_07640</name>
</gene>
<dbReference type="InterPro" id="IPR036412">
    <property type="entry name" value="HAD-like_sf"/>
</dbReference>
<sequence length="156" mass="18669">MEILKKVTDIDFNKLLDKGFNFFIFDFDNTINTWKEKEIPNKIIEIFEFLKKKNAKILILSNGKPRPINYDIETIWLAKKPLPFKFKKYIVSNYGKKNNFKFAMIGDQIFTDMLFGLFIKAYLIKVNPIDTNHEFFVTKILRKFEKILLNFSKHML</sequence>
<protein>
    <submittedName>
        <fullName evidence="1">Haloacid dehalogenase</fullName>
    </submittedName>
</protein>
<accession>A0ABX3IFY7</accession>
<dbReference type="Proteomes" id="UP000242616">
    <property type="component" value="Unassembled WGS sequence"/>
</dbReference>
<dbReference type="Gene3D" id="3.40.50.1000">
    <property type="entry name" value="HAD superfamily/HAD-like"/>
    <property type="match status" value="1"/>
</dbReference>
<evidence type="ECO:0000313" key="2">
    <source>
        <dbReference type="Proteomes" id="UP000242616"/>
    </source>
</evidence>
<evidence type="ECO:0000313" key="1">
    <source>
        <dbReference type="EMBL" id="ONN26733.1"/>
    </source>
</evidence>
<reference evidence="1 2" key="1">
    <citation type="submission" date="2015-06" db="EMBL/GenBank/DDBJ databases">
        <title>Genome sequencing of Thermotogales isolates from hydrothermal vents.</title>
        <authorList>
            <person name="Haverkamp T.H."/>
            <person name="Kublanov I.V."/>
            <person name="Nesbo C.L."/>
        </authorList>
    </citation>
    <scope>NUCLEOTIDE SEQUENCE [LARGE SCALE GENOMIC DNA]</scope>
    <source>
        <strain evidence="2">ik275mar</strain>
    </source>
</reference>
<dbReference type="InterPro" id="IPR023214">
    <property type="entry name" value="HAD_sf"/>
</dbReference>
<keyword evidence="2" id="KW-1185">Reference proteome</keyword>
<comment type="caution">
    <text evidence="1">The sequence shown here is derived from an EMBL/GenBank/DDBJ whole genome shotgun (WGS) entry which is preliminary data.</text>
</comment>
<dbReference type="RefSeq" id="WP_077198613.1">
    <property type="nucleotide sequence ID" value="NZ_LBFC01000022.1"/>
</dbReference>
<dbReference type="SUPFAM" id="SSF56784">
    <property type="entry name" value="HAD-like"/>
    <property type="match status" value="1"/>
</dbReference>